<dbReference type="GO" id="GO:0008298">
    <property type="term" value="P:intracellular mRNA localization"/>
    <property type="evidence" value="ECO:0007669"/>
    <property type="project" value="TreeGrafter"/>
</dbReference>
<dbReference type="CDD" id="cd19861">
    <property type="entry name" value="DSRM_STAU_rpt5"/>
    <property type="match status" value="1"/>
</dbReference>
<dbReference type="GO" id="GO:0007281">
    <property type="term" value="P:germ cell development"/>
    <property type="evidence" value="ECO:0007669"/>
    <property type="project" value="TreeGrafter"/>
</dbReference>
<feature type="region of interest" description="Disordered" evidence="4">
    <location>
        <begin position="653"/>
        <end position="750"/>
    </location>
</feature>
<feature type="compositionally biased region" description="Polar residues" evidence="4">
    <location>
        <begin position="660"/>
        <end position="679"/>
    </location>
</feature>
<dbReference type="FunFam" id="3.30.160.20:FF:000007">
    <property type="entry name" value="Double-stranded RNA-binding protein Staufen homolog 1"/>
    <property type="match status" value="1"/>
</dbReference>
<dbReference type="InterPro" id="IPR032478">
    <property type="entry name" value="Staufen_C"/>
</dbReference>
<evidence type="ECO:0000256" key="3">
    <source>
        <dbReference type="PROSITE-ProRule" id="PRU00266"/>
    </source>
</evidence>
<feature type="compositionally biased region" description="Low complexity" evidence="4">
    <location>
        <begin position="711"/>
        <end position="733"/>
    </location>
</feature>
<organism evidence="6">
    <name type="scientific">Cacopsylla melanoneura</name>
    <dbReference type="NCBI Taxonomy" id="428564"/>
    <lineage>
        <taxon>Eukaryota</taxon>
        <taxon>Metazoa</taxon>
        <taxon>Ecdysozoa</taxon>
        <taxon>Arthropoda</taxon>
        <taxon>Hexapoda</taxon>
        <taxon>Insecta</taxon>
        <taxon>Pterygota</taxon>
        <taxon>Neoptera</taxon>
        <taxon>Paraneoptera</taxon>
        <taxon>Hemiptera</taxon>
        <taxon>Sternorrhyncha</taxon>
        <taxon>Psylloidea</taxon>
        <taxon>Psyllidae</taxon>
        <taxon>Psyllinae</taxon>
        <taxon>Cacopsylla</taxon>
    </lineage>
</organism>
<dbReference type="InterPro" id="IPR051740">
    <property type="entry name" value="DRBM-containing_protein"/>
</dbReference>
<dbReference type="GO" id="GO:0098964">
    <property type="term" value="P:anterograde dendritic transport of messenger ribonucleoprotein complex"/>
    <property type="evidence" value="ECO:0007669"/>
    <property type="project" value="TreeGrafter"/>
</dbReference>
<dbReference type="AlphaFoldDB" id="A0A8D8QHE6"/>
<dbReference type="SMART" id="SM00358">
    <property type="entry name" value="DSRM"/>
    <property type="match status" value="4"/>
</dbReference>
<dbReference type="CDD" id="cd19857">
    <property type="entry name" value="DSRM_STAU_rpt1"/>
    <property type="match status" value="1"/>
</dbReference>
<accession>A0A8D8QHE6</accession>
<dbReference type="GO" id="GO:0035418">
    <property type="term" value="P:protein localization to synapse"/>
    <property type="evidence" value="ECO:0007669"/>
    <property type="project" value="TreeGrafter"/>
</dbReference>
<feature type="compositionally biased region" description="Basic and acidic residues" evidence="4">
    <location>
        <begin position="479"/>
        <end position="493"/>
    </location>
</feature>
<feature type="compositionally biased region" description="Polar residues" evidence="4">
    <location>
        <begin position="495"/>
        <end position="528"/>
    </location>
</feature>
<feature type="region of interest" description="Disordered" evidence="4">
    <location>
        <begin position="459"/>
        <end position="530"/>
    </location>
</feature>
<dbReference type="SUPFAM" id="SSF54768">
    <property type="entry name" value="dsRNA-binding domain-like"/>
    <property type="match status" value="4"/>
</dbReference>
<dbReference type="GO" id="GO:0003729">
    <property type="term" value="F:mRNA binding"/>
    <property type="evidence" value="ECO:0007669"/>
    <property type="project" value="TreeGrafter"/>
</dbReference>
<dbReference type="PANTHER" id="PTHR46054:SF3">
    <property type="entry name" value="MATERNAL EFFECT PROTEIN STAUFEN"/>
    <property type="match status" value="1"/>
</dbReference>
<dbReference type="CDD" id="cd19859">
    <property type="entry name" value="DSRM_STAU_rpt3"/>
    <property type="match status" value="1"/>
</dbReference>
<keyword evidence="1" id="KW-0677">Repeat</keyword>
<evidence type="ECO:0000256" key="2">
    <source>
        <dbReference type="ARBA" id="ARBA00022884"/>
    </source>
</evidence>
<dbReference type="GO" id="GO:0010494">
    <property type="term" value="C:cytoplasmic stress granule"/>
    <property type="evidence" value="ECO:0007669"/>
    <property type="project" value="TreeGrafter"/>
</dbReference>
<dbReference type="Pfam" id="PF16482">
    <property type="entry name" value="Staufen_C"/>
    <property type="match status" value="1"/>
</dbReference>
<evidence type="ECO:0000313" key="6">
    <source>
        <dbReference type="EMBL" id="CAG6631816.1"/>
    </source>
</evidence>
<dbReference type="GO" id="GO:0003725">
    <property type="term" value="F:double-stranded RNA binding"/>
    <property type="evidence" value="ECO:0007669"/>
    <property type="project" value="TreeGrafter"/>
</dbReference>
<proteinExistence type="predicted"/>
<reference evidence="6" key="1">
    <citation type="submission" date="2021-05" db="EMBL/GenBank/DDBJ databases">
        <authorList>
            <person name="Alioto T."/>
            <person name="Alioto T."/>
            <person name="Gomez Garrido J."/>
        </authorList>
    </citation>
    <scope>NUCLEOTIDE SEQUENCE</scope>
</reference>
<evidence type="ECO:0000256" key="4">
    <source>
        <dbReference type="SAM" id="MobiDB-lite"/>
    </source>
</evidence>
<dbReference type="GO" id="GO:0010468">
    <property type="term" value="P:regulation of gene expression"/>
    <property type="evidence" value="ECO:0007669"/>
    <property type="project" value="UniProtKB-ARBA"/>
</dbReference>
<feature type="domain" description="DRBM" evidence="5">
    <location>
        <begin position="389"/>
        <end position="459"/>
    </location>
</feature>
<feature type="domain" description="DRBM" evidence="5">
    <location>
        <begin position="259"/>
        <end position="326"/>
    </location>
</feature>
<protein>
    <submittedName>
        <fullName evidence="6">Double-stranded RNA-binding protein Staufen homolog 2</fullName>
    </submittedName>
</protein>
<dbReference type="GO" id="GO:0043025">
    <property type="term" value="C:neuronal cell body"/>
    <property type="evidence" value="ECO:0007669"/>
    <property type="project" value="TreeGrafter"/>
</dbReference>
<keyword evidence="2 3" id="KW-0694">RNA-binding</keyword>
<dbReference type="Pfam" id="PF00035">
    <property type="entry name" value="dsrm"/>
    <property type="match status" value="3"/>
</dbReference>
<dbReference type="PROSITE" id="PS50137">
    <property type="entry name" value="DS_RBD"/>
    <property type="match status" value="3"/>
</dbReference>
<feature type="domain" description="DRBM" evidence="5">
    <location>
        <begin position="33"/>
        <end position="100"/>
    </location>
</feature>
<dbReference type="GO" id="GO:0032839">
    <property type="term" value="C:dendrite cytoplasm"/>
    <property type="evidence" value="ECO:0007669"/>
    <property type="project" value="GOC"/>
</dbReference>
<name>A0A8D8QHE6_9HEMI</name>
<dbReference type="Gene3D" id="3.30.160.20">
    <property type="match status" value="5"/>
</dbReference>
<dbReference type="FunFam" id="3.30.160.20:FF:000073">
    <property type="entry name" value="Double-stranded RNA-binding protein Staufen homolog"/>
    <property type="match status" value="1"/>
</dbReference>
<sequence>MESGQESLDLSQVIHNGLNSHCKVASGSMKEKTPMCLVNELARYNQIPHQYRLTHEDGPAHKKVFTVTLKLGDEEYQADGSSIKKAQHSAAELALNSTAYKHPPEKSTKPVTSRRNITPTVELNALAMKQGEITEYTFSEMPPYAQGSPDGGYHYHQAMFRGRGRGGVRGFRAFKRGFHHTRGGAYPRPGLPYTEGVYRVLLKVSDREYTGCGMSPQSARHDAASQALAHMRELMEQDNQQHGDDPDSCPVCPPADQKSPVSLVHEMALKRKLTVTFEVVEEKGQPHMRMYYTKCTVGHLTTLGEGNGKKISKGKAAELMLQELSQLPEVITENTKSRFKRRPVAASSSHVRGGRRKGARNSKTMAEDGSDQLPPGQGTDKTSKKDEHCLIQQLAVYQQSIGGVEPAYKVVDTKLIPNTKKKEFTMQVTIGDKSIVAISSNKKSAMNKAAHMMLIELGQTQAPHGKKKGKGKPGPGGKNKPDRGSTSEKEKETVGVSNGETTQSQPSGDVTNTQAVTPTPVNRQQVPANTIDLDKTARIASEYLTTGASPTAEALARRPRRNKKQQGEHTLPRDQLNFLARISNFTVTYSDFPNPNGCQVDSTGTPSQGYLSMVNLSTSPPQVCTGVGATIEQSQNEAAISALKFLSDMGLESMSPLKGDTQTPVNNNKTSNSHHTLSNGGPPGPATNSNGGTPVTPTNSNGGPPVTPQNSNSGTPVTPTSSTGSTPLSHTTPNSRNKNRTPRPHPAPVK</sequence>
<feature type="compositionally biased region" description="Polar residues" evidence="4">
    <location>
        <begin position="686"/>
        <end position="702"/>
    </location>
</feature>
<evidence type="ECO:0000259" key="5">
    <source>
        <dbReference type="PROSITE" id="PS50137"/>
    </source>
</evidence>
<dbReference type="PANTHER" id="PTHR46054">
    <property type="entry name" value="MATERNAL EFFECT PROTEIN STAUFEN"/>
    <property type="match status" value="1"/>
</dbReference>
<evidence type="ECO:0000256" key="1">
    <source>
        <dbReference type="ARBA" id="ARBA00022737"/>
    </source>
</evidence>
<dbReference type="InterPro" id="IPR014720">
    <property type="entry name" value="dsRBD_dom"/>
</dbReference>
<feature type="region of interest" description="Disordered" evidence="4">
    <location>
        <begin position="334"/>
        <end position="385"/>
    </location>
</feature>
<dbReference type="EMBL" id="HBUF01078043">
    <property type="protein sequence ID" value="CAG6631816.1"/>
    <property type="molecule type" value="Transcribed_RNA"/>
</dbReference>
<feature type="region of interest" description="Disordered" evidence="4">
    <location>
        <begin position="550"/>
        <end position="570"/>
    </location>
</feature>
<dbReference type="GO" id="GO:0005886">
    <property type="term" value="C:plasma membrane"/>
    <property type="evidence" value="ECO:0007669"/>
    <property type="project" value="TreeGrafter"/>
</dbReference>